<dbReference type="PIRSF" id="PIRSF018266">
    <property type="entry name" value="FecR"/>
    <property type="match status" value="1"/>
</dbReference>
<sequence>MASKQIEKIIAKYLIDQASFEELDDLELWATKPENEQEFINYVKVNYTIDYNLKKTDTFKTKRLITNLIQEEKRRLKQRRILNYTKYAAVLVGILVSVYLFNQNKLNNSIENTPIIVNTIQTGTDKATLTLEDGSQVALEKGDLYETQNVKSNGEELVYEAGSSKEIVYNYLTIPRGGQFFVKLSDGTKVWLNSESQLKYPVAFIDGVDREVELVYGEAYFDVSPSKKHKGAKFKVFNQSQEIEVLGTQFNLKAYKDESNIYTTLVEGKVAVNFENRIQKLLPYEQSNVNLKTNDLVITEVDVYNEISWKDGVFSFERKPLKEIMKVLSRWYDMDVVFENKSLEEVKFFGVLDKQQNIEEILKTIKKFKIIESYEIKNKVIILK</sequence>
<dbReference type="Proteomes" id="UP001501433">
    <property type="component" value="Unassembled WGS sequence"/>
</dbReference>
<evidence type="ECO:0000313" key="5">
    <source>
        <dbReference type="Proteomes" id="UP001501433"/>
    </source>
</evidence>
<keyword evidence="1" id="KW-1133">Transmembrane helix</keyword>
<gene>
    <name evidence="4" type="ORF">GCM10023330_15880</name>
</gene>
<dbReference type="EMBL" id="BAABJW010000002">
    <property type="protein sequence ID" value="GAA4809769.1"/>
    <property type="molecule type" value="Genomic_DNA"/>
</dbReference>
<dbReference type="PANTHER" id="PTHR30273:SF2">
    <property type="entry name" value="PROTEIN FECR"/>
    <property type="match status" value="1"/>
</dbReference>
<feature type="domain" description="FecR protein" evidence="2">
    <location>
        <begin position="176"/>
        <end position="270"/>
    </location>
</feature>
<feature type="domain" description="Protein FecR C-terminal" evidence="3">
    <location>
        <begin position="314"/>
        <end position="382"/>
    </location>
</feature>
<proteinExistence type="predicted"/>
<evidence type="ECO:0000259" key="3">
    <source>
        <dbReference type="Pfam" id="PF16344"/>
    </source>
</evidence>
<name>A0ABP9CF09_9FLAO</name>
<evidence type="ECO:0000256" key="1">
    <source>
        <dbReference type="SAM" id="Phobius"/>
    </source>
</evidence>
<keyword evidence="5" id="KW-1185">Reference proteome</keyword>
<organism evidence="4 5">
    <name type="scientific">Litoribaculum gwangyangense</name>
    <dbReference type="NCBI Taxonomy" id="1130722"/>
    <lineage>
        <taxon>Bacteria</taxon>
        <taxon>Pseudomonadati</taxon>
        <taxon>Bacteroidota</taxon>
        <taxon>Flavobacteriia</taxon>
        <taxon>Flavobacteriales</taxon>
        <taxon>Flavobacteriaceae</taxon>
        <taxon>Litoribaculum</taxon>
    </lineage>
</organism>
<accession>A0ABP9CF09</accession>
<dbReference type="Gene3D" id="2.60.120.1440">
    <property type="match status" value="1"/>
</dbReference>
<dbReference type="RefSeq" id="WP_345276414.1">
    <property type="nucleotide sequence ID" value="NZ_BAABJW010000002.1"/>
</dbReference>
<dbReference type="Gene3D" id="3.55.50.30">
    <property type="match status" value="1"/>
</dbReference>
<feature type="transmembrane region" description="Helical" evidence="1">
    <location>
        <begin position="81"/>
        <end position="101"/>
    </location>
</feature>
<comment type="caution">
    <text evidence="4">The sequence shown here is derived from an EMBL/GenBank/DDBJ whole genome shotgun (WGS) entry which is preliminary data.</text>
</comment>
<reference evidence="5" key="1">
    <citation type="journal article" date="2019" name="Int. J. Syst. Evol. Microbiol.">
        <title>The Global Catalogue of Microorganisms (GCM) 10K type strain sequencing project: providing services to taxonomists for standard genome sequencing and annotation.</title>
        <authorList>
            <consortium name="The Broad Institute Genomics Platform"/>
            <consortium name="The Broad Institute Genome Sequencing Center for Infectious Disease"/>
            <person name="Wu L."/>
            <person name="Ma J."/>
        </authorList>
    </citation>
    <scope>NUCLEOTIDE SEQUENCE [LARGE SCALE GENOMIC DNA]</scope>
    <source>
        <strain evidence="5">JCM 18325</strain>
    </source>
</reference>
<dbReference type="Pfam" id="PF04773">
    <property type="entry name" value="FecR"/>
    <property type="match status" value="1"/>
</dbReference>
<dbReference type="InterPro" id="IPR006860">
    <property type="entry name" value="FecR"/>
</dbReference>
<keyword evidence="1" id="KW-0472">Membrane</keyword>
<dbReference type="PANTHER" id="PTHR30273">
    <property type="entry name" value="PERIPLASMIC SIGNAL SENSOR AND SIGMA FACTOR ACTIVATOR FECR-RELATED"/>
    <property type="match status" value="1"/>
</dbReference>
<evidence type="ECO:0000313" key="4">
    <source>
        <dbReference type="EMBL" id="GAA4809769.1"/>
    </source>
</evidence>
<keyword evidence="1" id="KW-0812">Transmembrane</keyword>
<protein>
    <recommendedName>
        <fullName evidence="6">FecR family protein</fullName>
    </recommendedName>
</protein>
<dbReference type="Pfam" id="PF16344">
    <property type="entry name" value="FecR_C"/>
    <property type="match status" value="1"/>
</dbReference>
<dbReference type="InterPro" id="IPR012373">
    <property type="entry name" value="Ferrdict_sens_TM"/>
</dbReference>
<evidence type="ECO:0008006" key="6">
    <source>
        <dbReference type="Google" id="ProtNLM"/>
    </source>
</evidence>
<evidence type="ECO:0000259" key="2">
    <source>
        <dbReference type="Pfam" id="PF04773"/>
    </source>
</evidence>
<dbReference type="InterPro" id="IPR032508">
    <property type="entry name" value="FecR_C"/>
</dbReference>